<comment type="caution">
    <text evidence="1">The sequence shown here is derived from an EMBL/GenBank/DDBJ whole genome shotgun (WGS) entry which is preliminary data.</text>
</comment>
<keyword evidence="2" id="KW-1185">Reference proteome</keyword>
<dbReference type="Proteomes" id="UP000251002">
    <property type="component" value="Unassembled WGS sequence"/>
</dbReference>
<evidence type="ECO:0000313" key="1">
    <source>
        <dbReference type="EMBL" id="RAZ79651.1"/>
    </source>
</evidence>
<dbReference type="RefSeq" id="WP_112223219.1">
    <property type="nucleotide sequence ID" value="NZ_CP047673.1"/>
</dbReference>
<gene>
    <name evidence="1" type="ORF">DP120_08620</name>
</gene>
<dbReference type="AlphaFoldDB" id="A0A365L2H2"/>
<dbReference type="EMBL" id="QLZR01000002">
    <property type="protein sequence ID" value="RAZ79651.1"/>
    <property type="molecule type" value="Genomic_DNA"/>
</dbReference>
<reference evidence="1 2" key="1">
    <citation type="submission" date="2018-06" db="EMBL/GenBank/DDBJ databases">
        <title>The draft genome sequences of strains SCU63 and S1.</title>
        <authorList>
            <person name="Gan L."/>
        </authorList>
    </citation>
    <scope>NUCLEOTIDE SEQUENCE [LARGE SCALE GENOMIC DNA]</scope>
    <source>
        <strain evidence="1 2">SCU63</strain>
    </source>
</reference>
<protein>
    <submittedName>
        <fullName evidence="1">Uncharacterized protein</fullName>
    </submittedName>
</protein>
<organism evidence="1 2">
    <name type="scientific">Planococcus halotolerans</name>
    <dbReference type="NCBI Taxonomy" id="2233542"/>
    <lineage>
        <taxon>Bacteria</taxon>
        <taxon>Bacillati</taxon>
        <taxon>Bacillota</taxon>
        <taxon>Bacilli</taxon>
        <taxon>Bacillales</taxon>
        <taxon>Caryophanaceae</taxon>
        <taxon>Planococcus</taxon>
    </lineage>
</organism>
<proteinExistence type="predicted"/>
<evidence type="ECO:0000313" key="2">
    <source>
        <dbReference type="Proteomes" id="UP000251002"/>
    </source>
</evidence>
<name>A0A365L2H2_9BACL</name>
<sequence>MAGTDSLALTAETDNGFMGTEVELDTEFLKLHKKRLIKIRKSSHARAKLSLELTIPLKIFRDDMEAVNEAEIFLLPKELPVFTQALIRHPILLPISFSQHMSMERGIYCIRLKSQEPYEDFAARLYAALRKLG</sequence>
<accession>A0A365L2H2</accession>